<dbReference type="RefSeq" id="WP_200748527.1">
    <property type="nucleotide sequence ID" value="NZ_JAEOAH010000006.1"/>
</dbReference>
<feature type="transmembrane region" description="Helical" evidence="1">
    <location>
        <begin position="253"/>
        <end position="278"/>
    </location>
</feature>
<keyword evidence="4" id="KW-1185">Reference proteome</keyword>
<gene>
    <name evidence="3" type="ORF">JFL43_07595</name>
</gene>
<keyword evidence="1" id="KW-0812">Transmembrane</keyword>
<evidence type="ECO:0000256" key="1">
    <source>
        <dbReference type="SAM" id="Phobius"/>
    </source>
</evidence>
<dbReference type="PANTHER" id="PTHR30590:SF3">
    <property type="entry name" value="HYPOTHETICAL MEMBRANE SPANNING PROTEIN"/>
    <property type="match status" value="1"/>
</dbReference>
<dbReference type="InterPro" id="IPR052529">
    <property type="entry name" value="Bact_Transport_Assoc"/>
</dbReference>
<keyword evidence="1" id="KW-1133">Transmembrane helix</keyword>
<feature type="transmembrane region" description="Helical" evidence="1">
    <location>
        <begin position="132"/>
        <end position="156"/>
    </location>
</feature>
<feature type="transmembrane region" description="Helical" evidence="1">
    <location>
        <begin position="110"/>
        <end position="127"/>
    </location>
</feature>
<feature type="transmembrane region" description="Helical" evidence="1">
    <location>
        <begin position="290"/>
        <end position="312"/>
    </location>
</feature>
<proteinExistence type="predicted"/>
<dbReference type="EMBL" id="JAEOAH010000006">
    <property type="protein sequence ID" value="MBK3494723.1"/>
    <property type="molecule type" value="Genomic_DNA"/>
</dbReference>
<feature type="transmembrane region" description="Helical" evidence="1">
    <location>
        <begin position="324"/>
        <end position="344"/>
    </location>
</feature>
<accession>A0ABS1H5N0</accession>
<sequence length="362" mass="40823">MGKTQARITGLDLARSLAMFGMFIVNFSVITGAETNGPNWLVRLTFLFEGRASALFVLLSGIGIALMTRRAREGNNHQQIQGMRIVIWKRALFLFVAGLGLYIVGWTGDILHYYGSYLFFIAFLIGFRKRVLLFIAVVIILAAQSLQITLDMFVGWQPEALYMKYVDFWTISGFLRNLFFNGYHPIFPWFAFVLIGFVIGSLDLKSNQTRRKLLLLGIISLAIAEILSKALIAQTASALTTEVAEFLFNTGPILPSILYIISASGSALIILIATLYITERYTKSKLVTSIIASGQMTLTHYIAHILIGVSFLEWICQAEHPSLFVIYGYCILFYILCIVFSTLWKQKFSRGPVEWLMRNLTK</sequence>
<keyword evidence="1" id="KW-0472">Membrane</keyword>
<dbReference type="InterPro" id="IPR007349">
    <property type="entry name" value="DUF418"/>
</dbReference>
<name>A0ABS1H5N0_9BACL</name>
<feature type="transmembrane region" description="Helical" evidence="1">
    <location>
        <begin position="186"/>
        <end position="204"/>
    </location>
</feature>
<comment type="caution">
    <text evidence="3">The sequence shown here is derived from an EMBL/GenBank/DDBJ whole genome shotgun (WGS) entry which is preliminary data.</text>
</comment>
<dbReference type="Proteomes" id="UP000618943">
    <property type="component" value="Unassembled WGS sequence"/>
</dbReference>
<feature type="transmembrane region" description="Helical" evidence="1">
    <location>
        <begin position="87"/>
        <end position="104"/>
    </location>
</feature>
<dbReference type="PANTHER" id="PTHR30590">
    <property type="entry name" value="INNER MEMBRANE PROTEIN"/>
    <property type="match status" value="1"/>
</dbReference>
<evidence type="ECO:0000313" key="3">
    <source>
        <dbReference type="EMBL" id="MBK3494723.1"/>
    </source>
</evidence>
<feature type="transmembrane region" description="Helical" evidence="1">
    <location>
        <begin position="12"/>
        <end position="30"/>
    </location>
</feature>
<protein>
    <submittedName>
        <fullName evidence="3">DUF418 domain-containing protein</fullName>
    </submittedName>
</protein>
<reference evidence="3 4" key="1">
    <citation type="submission" date="2020-12" db="EMBL/GenBank/DDBJ databases">
        <title>YIM B01967 draft genome.</title>
        <authorList>
            <person name="Yan X."/>
        </authorList>
    </citation>
    <scope>NUCLEOTIDE SEQUENCE [LARGE SCALE GENOMIC DNA]</scope>
    <source>
        <strain evidence="3 4">YIM B01967</strain>
    </source>
</reference>
<dbReference type="Pfam" id="PF04235">
    <property type="entry name" value="DUF418"/>
    <property type="match status" value="1"/>
</dbReference>
<evidence type="ECO:0000259" key="2">
    <source>
        <dbReference type="Pfam" id="PF04235"/>
    </source>
</evidence>
<evidence type="ECO:0000313" key="4">
    <source>
        <dbReference type="Proteomes" id="UP000618943"/>
    </source>
</evidence>
<feature type="domain" description="DUF418" evidence="2">
    <location>
        <begin position="207"/>
        <end position="361"/>
    </location>
</feature>
<organism evidence="3 4">
    <name type="scientific">Viridibacillus soli</name>
    <dbReference type="NCBI Taxonomy" id="2798301"/>
    <lineage>
        <taxon>Bacteria</taxon>
        <taxon>Bacillati</taxon>
        <taxon>Bacillota</taxon>
        <taxon>Bacilli</taxon>
        <taxon>Bacillales</taxon>
        <taxon>Caryophanaceae</taxon>
        <taxon>Viridibacillus</taxon>
    </lineage>
</organism>
<feature type="transmembrane region" description="Helical" evidence="1">
    <location>
        <begin position="50"/>
        <end position="67"/>
    </location>
</feature>
<feature type="transmembrane region" description="Helical" evidence="1">
    <location>
        <begin position="213"/>
        <end position="233"/>
    </location>
</feature>